<organism evidence="2 3">
    <name type="scientific">Gossypium schwendimanii</name>
    <name type="common">Cotton</name>
    <dbReference type="NCBI Taxonomy" id="34291"/>
    <lineage>
        <taxon>Eukaryota</taxon>
        <taxon>Viridiplantae</taxon>
        <taxon>Streptophyta</taxon>
        <taxon>Embryophyta</taxon>
        <taxon>Tracheophyta</taxon>
        <taxon>Spermatophyta</taxon>
        <taxon>Magnoliopsida</taxon>
        <taxon>eudicotyledons</taxon>
        <taxon>Gunneridae</taxon>
        <taxon>Pentapetalae</taxon>
        <taxon>rosids</taxon>
        <taxon>malvids</taxon>
        <taxon>Malvales</taxon>
        <taxon>Malvaceae</taxon>
        <taxon>Malvoideae</taxon>
        <taxon>Gossypium</taxon>
    </lineage>
</organism>
<dbReference type="AlphaFoldDB" id="A0A7J9LW19"/>
<dbReference type="Proteomes" id="UP000593576">
    <property type="component" value="Unassembled WGS sequence"/>
</dbReference>
<name>A0A7J9LW19_GOSSC</name>
<gene>
    <name evidence="2" type="ORF">Goshw_008065</name>
</gene>
<dbReference type="PANTHER" id="PTHR46033">
    <property type="entry name" value="PROTEIN MAIN-LIKE 2"/>
    <property type="match status" value="1"/>
</dbReference>
<evidence type="ECO:0000313" key="3">
    <source>
        <dbReference type="Proteomes" id="UP000593576"/>
    </source>
</evidence>
<protein>
    <recommendedName>
        <fullName evidence="1">Aminotransferase-like plant mobile domain-containing protein</fullName>
    </recommendedName>
</protein>
<dbReference type="PANTHER" id="PTHR46033:SF8">
    <property type="entry name" value="PROTEIN MAINTENANCE OF MERISTEMS-LIKE"/>
    <property type="match status" value="1"/>
</dbReference>
<accession>A0A7J9LW19</accession>
<dbReference type="InterPro" id="IPR044824">
    <property type="entry name" value="MAIN-like"/>
</dbReference>
<comment type="caution">
    <text evidence="2">The sequence shown here is derived from an EMBL/GenBank/DDBJ whole genome shotgun (WGS) entry which is preliminary data.</text>
</comment>
<feature type="domain" description="Aminotransferase-like plant mobile" evidence="1">
    <location>
        <begin position="22"/>
        <end position="64"/>
    </location>
</feature>
<reference evidence="2 3" key="1">
    <citation type="journal article" date="2019" name="Genome Biol. Evol.">
        <title>Insights into the evolution of the New World diploid cottons (Gossypium, subgenus Houzingenia) based on genome sequencing.</title>
        <authorList>
            <person name="Grover C.E."/>
            <person name="Arick M.A. 2nd"/>
            <person name="Thrash A."/>
            <person name="Conover J.L."/>
            <person name="Sanders W.S."/>
            <person name="Peterson D.G."/>
            <person name="Frelichowski J.E."/>
            <person name="Scheffler J.A."/>
            <person name="Scheffler B.E."/>
            <person name="Wendel J.F."/>
        </authorList>
    </citation>
    <scope>NUCLEOTIDE SEQUENCE [LARGE SCALE GENOMIC DNA]</scope>
    <source>
        <strain evidence="2">1</strain>
        <tissue evidence="2">Leaf</tissue>
    </source>
</reference>
<keyword evidence="3" id="KW-1185">Reference proteome</keyword>
<evidence type="ECO:0000259" key="1">
    <source>
        <dbReference type="Pfam" id="PF10536"/>
    </source>
</evidence>
<dbReference type="Pfam" id="PF10536">
    <property type="entry name" value="PMD"/>
    <property type="match status" value="1"/>
</dbReference>
<proteinExistence type="predicted"/>
<dbReference type="InterPro" id="IPR019557">
    <property type="entry name" value="AminoTfrase-like_pln_mobile"/>
</dbReference>
<evidence type="ECO:0000313" key="2">
    <source>
        <dbReference type="EMBL" id="MBA0862409.1"/>
    </source>
</evidence>
<sequence length="119" mass="14317">MARQLIRLDDEHISVDQMKMGCKLDPKLISTFVERWRHETHTFYLPCRECTITLEDVQLQLGLPWMSSYSLSPLNLLIGEPYVTIFWVRFQILFTEVGSIWARYERHFWCFNGHHTRIQ</sequence>
<dbReference type="EMBL" id="JABFAF010000008">
    <property type="protein sequence ID" value="MBA0862409.1"/>
    <property type="molecule type" value="Genomic_DNA"/>
</dbReference>
<dbReference type="GO" id="GO:0010073">
    <property type="term" value="P:meristem maintenance"/>
    <property type="evidence" value="ECO:0007669"/>
    <property type="project" value="InterPro"/>
</dbReference>